<dbReference type="Pfam" id="PF17064">
    <property type="entry name" value="QVR"/>
    <property type="match status" value="1"/>
</dbReference>
<keyword evidence="6 9" id="KW-0472">Membrane</keyword>
<evidence type="ECO:0000256" key="3">
    <source>
        <dbReference type="ARBA" id="ARBA00022692"/>
    </source>
</evidence>
<dbReference type="EMBL" id="WIXP02000003">
    <property type="protein sequence ID" value="KAF6212995.1"/>
    <property type="molecule type" value="Genomic_DNA"/>
</dbReference>
<dbReference type="GO" id="GO:0032222">
    <property type="term" value="P:regulation of synaptic transmission, cholinergic"/>
    <property type="evidence" value="ECO:0007669"/>
    <property type="project" value="InterPro"/>
</dbReference>
<reference evidence="10" key="1">
    <citation type="journal article" date="2021" name="Mol. Ecol. Resour.">
        <title>Apolygus lucorum genome provides insights into omnivorousness and mesophyll feeding.</title>
        <authorList>
            <person name="Liu Y."/>
            <person name="Liu H."/>
            <person name="Wang H."/>
            <person name="Huang T."/>
            <person name="Liu B."/>
            <person name="Yang B."/>
            <person name="Yin L."/>
            <person name="Li B."/>
            <person name="Zhang Y."/>
            <person name="Zhang S."/>
            <person name="Jiang F."/>
            <person name="Zhang X."/>
            <person name="Ren Y."/>
            <person name="Wang B."/>
            <person name="Wang S."/>
            <person name="Lu Y."/>
            <person name="Wu K."/>
            <person name="Fan W."/>
            <person name="Wang G."/>
        </authorList>
    </citation>
    <scope>NUCLEOTIDE SEQUENCE</scope>
    <source>
        <strain evidence="10">12Hb</strain>
    </source>
</reference>
<evidence type="ECO:0000256" key="6">
    <source>
        <dbReference type="ARBA" id="ARBA00023136"/>
    </source>
</evidence>
<feature type="transmembrane region" description="Helical" evidence="9">
    <location>
        <begin position="50"/>
        <end position="70"/>
    </location>
</feature>
<comment type="caution">
    <text evidence="10">The sequence shown here is derived from an EMBL/GenBank/DDBJ whole genome shotgun (WGS) entry which is preliminary data.</text>
</comment>
<evidence type="ECO:0000256" key="8">
    <source>
        <dbReference type="ARBA" id="ARBA00023288"/>
    </source>
</evidence>
<comment type="subcellular location">
    <subcellularLocation>
        <location evidence="1">Membrane</location>
        <topology evidence="1">Lipid-anchor</topology>
        <topology evidence="1">GPI-anchor</topology>
    </subcellularLocation>
</comment>
<evidence type="ECO:0000256" key="1">
    <source>
        <dbReference type="ARBA" id="ARBA00004589"/>
    </source>
</evidence>
<keyword evidence="7" id="KW-0325">Glycoprotein</keyword>
<dbReference type="PANTHER" id="PTHR33562:SF2">
    <property type="entry name" value="PROTEIN QUIVER"/>
    <property type="match status" value="1"/>
</dbReference>
<protein>
    <recommendedName>
        <fullName evidence="12">Protein sleepless</fullName>
    </recommendedName>
</protein>
<evidence type="ECO:0000256" key="7">
    <source>
        <dbReference type="ARBA" id="ARBA00023180"/>
    </source>
</evidence>
<keyword evidence="8" id="KW-0449">Lipoprotein</keyword>
<dbReference type="AlphaFoldDB" id="A0A8S9XZG8"/>
<evidence type="ECO:0000313" key="11">
    <source>
        <dbReference type="Proteomes" id="UP000466442"/>
    </source>
</evidence>
<evidence type="ECO:0000256" key="2">
    <source>
        <dbReference type="ARBA" id="ARBA00022622"/>
    </source>
</evidence>
<accession>A0A8S9XZG8</accession>
<keyword evidence="2" id="KW-0336">GPI-anchor</keyword>
<dbReference type="InterPro" id="IPR031424">
    <property type="entry name" value="QVR-like"/>
</dbReference>
<evidence type="ECO:0000313" key="10">
    <source>
        <dbReference type="EMBL" id="KAF6212995.1"/>
    </source>
</evidence>
<keyword evidence="5 9" id="KW-1133">Transmembrane helix</keyword>
<dbReference type="OrthoDB" id="6599147at2759"/>
<dbReference type="InterPro" id="IPR050975">
    <property type="entry name" value="Sleep_regulator"/>
</dbReference>
<dbReference type="Proteomes" id="UP000466442">
    <property type="component" value="Unassembled WGS sequence"/>
</dbReference>
<evidence type="ECO:0000256" key="5">
    <source>
        <dbReference type="ARBA" id="ARBA00022989"/>
    </source>
</evidence>
<dbReference type="CDD" id="cd23593">
    <property type="entry name" value="TFP_LU_ECD_Twit"/>
    <property type="match status" value="1"/>
</dbReference>
<gene>
    <name evidence="10" type="ORF">GE061_010708</name>
</gene>
<sequence>MIRSGEFSAKTFEDMGRQEFKPGPILECSGCLPLRITPQKTCKNVTSERAMARVVISVLIASVAFLALYVKQGESVHCYVCSDDIDPRCGDPFNRTNHRYLVTDCDRERGSSTYLRQKAVCRKFKHTVNSQEVVVRSCSWESNRDEDGPCSQFALPPNTRIHYCVTCDTDECNAAVSVKFLSTLIFLPLALLAPRYLC</sequence>
<dbReference type="PANTHER" id="PTHR33562">
    <property type="entry name" value="ATILLA, ISOFORM B-RELATED-RELATED"/>
    <property type="match status" value="1"/>
</dbReference>
<evidence type="ECO:0000256" key="4">
    <source>
        <dbReference type="ARBA" id="ARBA00022729"/>
    </source>
</evidence>
<dbReference type="GO" id="GO:0030431">
    <property type="term" value="P:sleep"/>
    <property type="evidence" value="ECO:0007669"/>
    <property type="project" value="InterPro"/>
</dbReference>
<organism evidence="10 11">
    <name type="scientific">Apolygus lucorum</name>
    <name type="common">Small green plant bug</name>
    <name type="synonym">Lygocoris lucorum</name>
    <dbReference type="NCBI Taxonomy" id="248454"/>
    <lineage>
        <taxon>Eukaryota</taxon>
        <taxon>Metazoa</taxon>
        <taxon>Ecdysozoa</taxon>
        <taxon>Arthropoda</taxon>
        <taxon>Hexapoda</taxon>
        <taxon>Insecta</taxon>
        <taxon>Pterygota</taxon>
        <taxon>Neoptera</taxon>
        <taxon>Paraneoptera</taxon>
        <taxon>Hemiptera</taxon>
        <taxon>Heteroptera</taxon>
        <taxon>Panheteroptera</taxon>
        <taxon>Cimicomorpha</taxon>
        <taxon>Miridae</taxon>
        <taxon>Mirini</taxon>
        <taxon>Apolygus</taxon>
    </lineage>
</organism>
<evidence type="ECO:0000256" key="9">
    <source>
        <dbReference type="SAM" id="Phobius"/>
    </source>
</evidence>
<keyword evidence="11" id="KW-1185">Reference proteome</keyword>
<evidence type="ECO:0008006" key="12">
    <source>
        <dbReference type="Google" id="ProtNLM"/>
    </source>
</evidence>
<dbReference type="GO" id="GO:0098552">
    <property type="term" value="C:side of membrane"/>
    <property type="evidence" value="ECO:0007669"/>
    <property type="project" value="UniProtKB-KW"/>
</dbReference>
<keyword evidence="3 9" id="KW-0812">Transmembrane</keyword>
<name>A0A8S9XZG8_APOLU</name>
<proteinExistence type="predicted"/>
<keyword evidence="4" id="KW-0732">Signal</keyword>